<comment type="catalytic activity">
    <reaction evidence="1">
        <text>ATP + protein L-histidine = ADP + protein N-phospho-L-histidine.</text>
        <dbReference type="EC" id="2.7.13.3"/>
    </reaction>
</comment>
<keyword evidence="4" id="KW-0808">Transferase</keyword>
<dbReference type="InterPro" id="IPR008207">
    <property type="entry name" value="Sig_transdc_His_kin_Hpt_dom"/>
</dbReference>
<evidence type="ECO:0000256" key="10">
    <source>
        <dbReference type="SAM" id="MobiDB-lite"/>
    </source>
</evidence>
<dbReference type="Proteomes" id="UP001501788">
    <property type="component" value="Unassembled WGS sequence"/>
</dbReference>
<dbReference type="CDD" id="cd17546">
    <property type="entry name" value="REC_hyHK_CKI1_RcsC-like"/>
    <property type="match status" value="1"/>
</dbReference>
<dbReference type="InterPro" id="IPR002545">
    <property type="entry name" value="CheW-lke_dom"/>
</dbReference>
<dbReference type="SMART" id="SM00387">
    <property type="entry name" value="HATPase_c"/>
    <property type="match status" value="1"/>
</dbReference>
<dbReference type="InterPro" id="IPR004105">
    <property type="entry name" value="CheA-like_dim"/>
</dbReference>
<feature type="domain" description="HPt" evidence="14">
    <location>
        <begin position="1301"/>
        <end position="1403"/>
    </location>
</feature>
<feature type="coiled-coil region" evidence="9">
    <location>
        <begin position="1499"/>
        <end position="1533"/>
    </location>
</feature>
<dbReference type="PANTHER" id="PTHR43395:SF8">
    <property type="entry name" value="HISTIDINE KINASE"/>
    <property type="match status" value="1"/>
</dbReference>
<dbReference type="PRINTS" id="PR00344">
    <property type="entry name" value="BCTRLSENSOR"/>
</dbReference>
<dbReference type="Gene3D" id="1.20.120.160">
    <property type="entry name" value="HPT domain"/>
    <property type="match status" value="3"/>
</dbReference>
<evidence type="ECO:0000256" key="8">
    <source>
        <dbReference type="PROSITE-ProRule" id="PRU00169"/>
    </source>
</evidence>
<evidence type="ECO:0000256" key="2">
    <source>
        <dbReference type="ARBA" id="ARBA00012438"/>
    </source>
</evidence>
<dbReference type="Pfam" id="PF26379">
    <property type="entry name" value="FimL_2nd"/>
    <property type="match status" value="1"/>
</dbReference>
<dbReference type="InterPro" id="IPR004358">
    <property type="entry name" value="Sig_transdc_His_kin-like_C"/>
</dbReference>
<feature type="compositionally biased region" description="Low complexity" evidence="10">
    <location>
        <begin position="1056"/>
        <end position="1070"/>
    </location>
</feature>
<keyword evidence="9" id="KW-0175">Coiled coil</keyword>
<dbReference type="SUPFAM" id="SSF50341">
    <property type="entry name" value="CheW-like"/>
    <property type="match status" value="1"/>
</dbReference>
<dbReference type="InterPro" id="IPR001789">
    <property type="entry name" value="Sig_transdc_resp-reg_receiver"/>
</dbReference>
<feature type="region of interest" description="Disordered" evidence="10">
    <location>
        <begin position="1030"/>
        <end position="1070"/>
    </location>
</feature>
<dbReference type="InterPro" id="IPR036641">
    <property type="entry name" value="HPT_dom_sf"/>
</dbReference>
<keyword evidence="6" id="KW-0902">Two-component regulatory system</keyword>
<sequence>MAWVLDELRKSLDGAVKALRRFVRDAEIARESDIASLDAGPLRIARQQLHQASGALEMVGMGPPALLLRSMEAAVQKYVQRPEQCSDQAAAVIERASFALIEFLESVLAGKPVSPVSLFPQYRDAQALTGAERVHPADLWPVERRFREPATVASAAPLPYGAEARARLDAAVLKIVKTGDAKAARSLRDTCHGFVAAQTDRQARAFWKICAGFFEAVAHKQLAPDVYVKRVASRVLLQYATLAKGDPAVADRLVQDLLFFCSQARPSDPDKLPALQAVRQAFALDRFQPVDYETARFGRFDPALLAQARKRIAAATETWSALAGGDRNKVKPASDQFSLVCDSLRKLHPGSEPLAAALGRAVESVVRTGEPPSPALAMEVATSVLYLQAAFEELDAADEQMAVRASRLAERLDAVGGGAEPEPLEPWMEELYRRVSDNQTMGSVVDELRSTLGEVEKALDQFFRSPTDVAPLAPVPGHLAQMRGVLSVLGLDQASLAVVRMRDTVDRLLVNAVEEAERQPLFEKLGNSLGALGFLIDMLSYQRTMARKLFVYDEELGELRILTGRARGRASDQAEEVPAKLEERAPLPLPDVVPRFPVEEPISAPTDFALLDMLPEPAASPAPDLAPEIHFDAAPQPAPEPAAQAAEPAVPAAPAAPVAAPAVPVAAEAEVEDELLEIFLEEAREVVGNGLGAIASLETEPGNLGEQTTLRRAFHTLKGSSRMVGLNDFGEAAWSMEQVLNAWLAEQKPVQPPLLALSTQALQSFARWADDIAAGQAGAWDPQMFRRSADVMRLEGRFLPLGDAPGESVDQPPVALPDAGAPAVALAEPGPVAESLETPPLVLDAEDADALAHVDFASTEIGEERPAEPVVAEALAPVAEDIDFSVFEAAVQADAQAAAAAAGAAPDANAIDLELPDLMLPAEPDALAVAPDTAAPQVPAVDAIELPSLDLPDDAVTPVAVGAGEDAQALDLLPDLPLGDAAPAAVVHTEEPVLPAVVDDAVDLGQALLPESTESLGDAEVAPEAIAAESPDALPDAVPAAQSATDDALAADDVADASAEPAASAAGAEASGDEAVKVIESLRIGIPLYNVYLNEADEWSRRLATCLQEWALELHEPLPDTAVALAHSLAGSSATVGFSALSELSRLLEHALQHVQLQSRGTEVQARVFLEASEDIRRLLHQFAAGFLKEPQPAVLEALREVLATEVDSGLSALADESVRAVLPFEAEEALLATAESLPAEAEPEAEPEPQAAAPAVVPGYVAPALSARDAAERDADQRVDDAIAHAVALASDVDDDIDAIDVIDPDLFPIFEEEAAELLPRLGGALRQWSANPDHDASRTEVLRALHTLKGSSRLAGAMRLGEMAHRLESAIEQLDPEAVTSEQIDPLLVSLDALQASFDALRAIGEQGSADAPVVLAPAAVTPSAAAEPPSSADASAATAARVAPAAPLARPVGATQLQPVRAAANQSVRVRAQLLDRLVNQAGEVLISRSRLDVRLSQLRSSLQDLSGNLDRLRQQLRDVEVQAETQMQSRLAQSKDSAVGFDPLEFDRFTRVQELTRMMAESVNDVATVQRNLQRAMEGAEDDLIAQGRQARELQRDLLRTRMLEFEGIAERLYAVVRQASKETGKQIKLDITGGSIEMDRGVLDRMTPAFEHLLRNCVAHGIEAPESRTAAGKPAVGTITVALRQEGNDVSVEFRDDGVGLNLARIRDKAVAQGLIAPDALLSTAEAANLIFMPGFSTATEVTGLAGRGIGMDVVRSEVNALGGRIETTTEPGQGTSFRMVLPLTTAVTQVVMLRAGDLTIGVPANVVEIVRRTSVPDLEQAYRSGSFDDGLEPLPFFWAGALLQASTRSIEAGNKTRPVVVFRSAAQRIAMHVDEVLGNQEVVVKNLGPQLSRLPGLAGMSVLASGAVVLIYNPVALATVYGDQVRSASVGLPAVIEAETPAAARAAGALPSTLTAAQQVPLVLVVDDSITVRRVTQRLLQREGYRVAMAADGLQALERLQEERPTVVLSDIEMPRMDGFDLARNIRADAALRDLPIIMITSRIAEKHREHAMELGVNHYLGKPYSDEELLSLIQHYARKEAEAGAEATSAA</sequence>
<feature type="modified residue" description="Phosphohistidine" evidence="7">
    <location>
        <position position="1127"/>
    </location>
</feature>
<dbReference type="Pfam" id="PF00072">
    <property type="entry name" value="Response_reg"/>
    <property type="match status" value="1"/>
</dbReference>
<feature type="modified residue" description="Phosphohistidine" evidence="7">
    <location>
        <position position="1348"/>
    </location>
</feature>
<dbReference type="InterPro" id="IPR005467">
    <property type="entry name" value="His_kinase_dom"/>
</dbReference>
<feature type="domain" description="HPt" evidence="14">
    <location>
        <begin position="668"/>
        <end position="772"/>
    </location>
</feature>
<dbReference type="InterPro" id="IPR051315">
    <property type="entry name" value="Bact_Chemotaxis_CheA"/>
</dbReference>
<evidence type="ECO:0000256" key="3">
    <source>
        <dbReference type="ARBA" id="ARBA00022553"/>
    </source>
</evidence>
<dbReference type="PROSITE" id="PS50110">
    <property type="entry name" value="RESPONSE_REGULATORY"/>
    <property type="match status" value="1"/>
</dbReference>
<dbReference type="PROSITE" id="PS50894">
    <property type="entry name" value="HPT"/>
    <property type="match status" value="3"/>
</dbReference>
<feature type="domain" description="HPt" evidence="14">
    <location>
        <begin position="1081"/>
        <end position="1183"/>
    </location>
</feature>
<evidence type="ECO:0000256" key="7">
    <source>
        <dbReference type="PROSITE-ProRule" id="PRU00110"/>
    </source>
</evidence>
<feature type="modified residue" description="4-aspartylphosphate" evidence="8">
    <location>
        <position position="2017"/>
    </location>
</feature>
<evidence type="ECO:0000259" key="12">
    <source>
        <dbReference type="PROSITE" id="PS50110"/>
    </source>
</evidence>
<feature type="domain" description="CheW-like" evidence="13">
    <location>
        <begin position="1793"/>
        <end position="1929"/>
    </location>
</feature>
<evidence type="ECO:0000313" key="16">
    <source>
        <dbReference type="Proteomes" id="UP001501788"/>
    </source>
</evidence>
<dbReference type="SMART" id="SM00073">
    <property type="entry name" value="HPT"/>
    <property type="match status" value="3"/>
</dbReference>
<evidence type="ECO:0000256" key="4">
    <source>
        <dbReference type="ARBA" id="ARBA00022679"/>
    </source>
</evidence>
<dbReference type="Pfam" id="PF02895">
    <property type="entry name" value="H-kinase_dim"/>
    <property type="match status" value="1"/>
</dbReference>
<dbReference type="InterPro" id="IPR011006">
    <property type="entry name" value="CheY-like_superfamily"/>
</dbReference>
<evidence type="ECO:0000259" key="11">
    <source>
        <dbReference type="PROSITE" id="PS50109"/>
    </source>
</evidence>
<protein>
    <recommendedName>
        <fullName evidence="2">histidine kinase</fullName>
        <ecNumber evidence="2">2.7.13.3</ecNumber>
    </recommendedName>
</protein>
<evidence type="ECO:0000256" key="1">
    <source>
        <dbReference type="ARBA" id="ARBA00000085"/>
    </source>
</evidence>
<evidence type="ECO:0000259" key="13">
    <source>
        <dbReference type="PROSITE" id="PS50851"/>
    </source>
</evidence>
<keyword evidence="5" id="KW-0418">Kinase</keyword>
<dbReference type="InterPro" id="IPR036890">
    <property type="entry name" value="HATPase_C_sf"/>
</dbReference>
<evidence type="ECO:0000256" key="6">
    <source>
        <dbReference type="ARBA" id="ARBA00023012"/>
    </source>
</evidence>
<gene>
    <name evidence="15" type="ORF">GCM10023090_02990</name>
</gene>
<name>A0ABP8KXG5_9BURK</name>
<dbReference type="Gene3D" id="3.30.565.10">
    <property type="entry name" value="Histidine kinase-like ATPase, C-terminal domain"/>
    <property type="match status" value="1"/>
</dbReference>
<dbReference type="SMART" id="SM01231">
    <property type="entry name" value="H-kinase_dim"/>
    <property type="match status" value="1"/>
</dbReference>
<proteinExistence type="predicted"/>
<dbReference type="InterPro" id="IPR003594">
    <property type="entry name" value="HATPase_dom"/>
</dbReference>
<keyword evidence="3 8" id="KW-0597">Phosphoprotein</keyword>
<dbReference type="PANTHER" id="PTHR43395">
    <property type="entry name" value="SENSOR HISTIDINE KINASE CHEA"/>
    <property type="match status" value="1"/>
</dbReference>
<dbReference type="SUPFAM" id="SSF47226">
    <property type="entry name" value="Histidine-containing phosphotransfer domain, HPT domain"/>
    <property type="match status" value="4"/>
</dbReference>
<dbReference type="EMBL" id="BAABEX010000003">
    <property type="protein sequence ID" value="GAA4418254.1"/>
    <property type="molecule type" value="Genomic_DNA"/>
</dbReference>
<comment type="caution">
    <text evidence="15">The sequence shown here is derived from an EMBL/GenBank/DDBJ whole genome shotgun (WGS) entry which is preliminary data.</text>
</comment>
<feature type="domain" description="Histidine kinase" evidence="11">
    <location>
        <begin position="1558"/>
        <end position="1791"/>
    </location>
</feature>
<dbReference type="PROSITE" id="PS50851">
    <property type="entry name" value="CHEW"/>
    <property type="match status" value="1"/>
</dbReference>
<dbReference type="SMART" id="SM00260">
    <property type="entry name" value="CheW"/>
    <property type="match status" value="1"/>
</dbReference>
<feature type="domain" description="Response regulatory" evidence="12">
    <location>
        <begin position="1968"/>
        <end position="2084"/>
    </location>
</feature>
<dbReference type="InterPro" id="IPR036061">
    <property type="entry name" value="CheW-like_dom_sf"/>
</dbReference>
<organism evidence="15 16">
    <name type="scientific">Acidovorax lacteus</name>
    <dbReference type="NCBI Taxonomy" id="1924988"/>
    <lineage>
        <taxon>Bacteria</taxon>
        <taxon>Pseudomonadati</taxon>
        <taxon>Pseudomonadota</taxon>
        <taxon>Betaproteobacteria</taxon>
        <taxon>Burkholderiales</taxon>
        <taxon>Comamonadaceae</taxon>
        <taxon>Acidovorax</taxon>
    </lineage>
</organism>
<accession>A0ABP8KXG5</accession>
<dbReference type="PROSITE" id="PS50109">
    <property type="entry name" value="HIS_KIN"/>
    <property type="match status" value="1"/>
</dbReference>
<dbReference type="Gene3D" id="3.40.50.2300">
    <property type="match status" value="1"/>
</dbReference>
<dbReference type="CDD" id="cd00088">
    <property type="entry name" value="HPT"/>
    <property type="match status" value="2"/>
</dbReference>
<keyword evidence="16" id="KW-1185">Reference proteome</keyword>
<dbReference type="Pfam" id="PF02518">
    <property type="entry name" value="HATPase_c"/>
    <property type="match status" value="1"/>
</dbReference>
<evidence type="ECO:0000256" key="9">
    <source>
        <dbReference type="SAM" id="Coils"/>
    </source>
</evidence>
<evidence type="ECO:0000259" key="14">
    <source>
        <dbReference type="PROSITE" id="PS50894"/>
    </source>
</evidence>
<dbReference type="SUPFAM" id="SSF52172">
    <property type="entry name" value="CheY-like"/>
    <property type="match status" value="1"/>
</dbReference>
<dbReference type="EC" id="2.7.13.3" evidence="2"/>
<reference evidence="16" key="1">
    <citation type="journal article" date="2019" name="Int. J. Syst. Evol. Microbiol.">
        <title>The Global Catalogue of Microorganisms (GCM) 10K type strain sequencing project: providing services to taxonomists for standard genome sequencing and annotation.</title>
        <authorList>
            <consortium name="The Broad Institute Genomics Platform"/>
            <consortium name="The Broad Institute Genome Sequencing Center for Infectious Disease"/>
            <person name="Wu L."/>
            <person name="Ma J."/>
        </authorList>
    </citation>
    <scope>NUCLEOTIDE SEQUENCE [LARGE SCALE GENOMIC DNA]</scope>
    <source>
        <strain evidence="16">JCM 31890</strain>
    </source>
</reference>
<dbReference type="InterPro" id="IPR058661">
    <property type="entry name" value="FimL_2nd"/>
</dbReference>
<dbReference type="SUPFAM" id="SSF55874">
    <property type="entry name" value="ATPase domain of HSP90 chaperone/DNA topoisomerase II/histidine kinase"/>
    <property type="match status" value="1"/>
</dbReference>
<feature type="modified residue" description="Phosphohistidine" evidence="7">
    <location>
        <position position="715"/>
    </location>
</feature>
<dbReference type="Gene3D" id="2.30.30.40">
    <property type="entry name" value="SH3 Domains"/>
    <property type="match status" value="1"/>
</dbReference>
<evidence type="ECO:0000313" key="15">
    <source>
        <dbReference type="EMBL" id="GAA4418254.1"/>
    </source>
</evidence>
<dbReference type="Pfam" id="PF01584">
    <property type="entry name" value="CheW"/>
    <property type="match status" value="1"/>
</dbReference>
<evidence type="ECO:0000256" key="5">
    <source>
        <dbReference type="ARBA" id="ARBA00022777"/>
    </source>
</evidence>
<dbReference type="SMART" id="SM00448">
    <property type="entry name" value="REC"/>
    <property type="match status" value="1"/>
</dbReference>
<dbReference type="Pfam" id="PF01627">
    <property type="entry name" value="Hpt"/>
    <property type="match status" value="3"/>
</dbReference>